<dbReference type="KEGG" id="msv:Mesil_1775"/>
<dbReference type="HOGENOM" id="CLU_794114_0_0_0"/>
<gene>
    <name evidence="1" type="ordered locus">Mesil_1775</name>
</gene>
<dbReference type="STRING" id="526227.Mesil_1775"/>
<reference evidence="1 2" key="1">
    <citation type="journal article" date="2010" name="Stand. Genomic Sci.">
        <title>Complete genome sequence of Meiothermus silvanus type strain (VI-R2).</title>
        <authorList>
            <person name="Sikorski J."/>
            <person name="Tindall B.J."/>
            <person name="Lowry S."/>
            <person name="Lucas S."/>
            <person name="Nolan M."/>
            <person name="Copeland A."/>
            <person name="Glavina Del Rio T."/>
            <person name="Tice H."/>
            <person name="Cheng J.F."/>
            <person name="Han C."/>
            <person name="Pitluck S."/>
            <person name="Liolios K."/>
            <person name="Ivanova N."/>
            <person name="Mavromatis K."/>
            <person name="Mikhailova N."/>
            <person name="Pati A."/>
            <person name="Goodwin L."/>
            <person name="Chen A."/>
            <person name="Palaniappan K."/>
            <person name="Land M."/>
            <person name="Hauser L."/>
            <person name="Chang Y.J."/>
            <person name="Jeffries C.D."/>
            <person name="Rohde M."/>
            <person name="Goker M."/>
            <person name="Woyke T."/>
            <person name="Bristow J."/>
            <person name="Eisen J.A."/>
            <person name="Markowitz V."/>
            <person name="Hugenholtz P."/>
            <person name="Kyrpides N.C."/>
            <person name="Klenk H.P."/>
            <person name="Lapidus A."/>
        </authorList>
    </citation>
    <scope>NUCLEOTIDE SEQUENCE [LARGE SCALE GENOMIC DNA]</scope>
    <source>
        <strain evidence="2">ATCC 700542 / DSM 9946 / VI-R2</strain>
    </source>
</reference>
<dbReference type="OrthoDB" id="30264at2"/>
<protein>
    <submittedName>
        <fullName evidence="1">Uncharacterized protein</fullName>
    </submittedName>
</protein>
<sequence>MKRTVLTTHRGKSYLPEIALCLGPQIMGQPGSGTYADLYGRVWASTIEPDGLVHLWQATASDWQEVPIPQPPHDPRTMRHHSLAFDQSARHVLAYEIAGQIYIRQWDALTNQYVMRGPWPGVDPVVIADATVNYYVPDSDVLLFYLSSDRSKLYMRVQRELYGTAHLIQSFPNPQILDQAVSIPYQFELLGSSVSAPNDLGLVVRSDLYPVYLPLDALTTASVATPSAGNYYPVVVVRDLGTDALSTASFAVPSAGNYYPVVVVVRDLGTDALSTASFAVPSAGNYYPVVVVRDLGTDALSTASFAVPSAGNYYLVVVGHDLTQPRYNSPDTITAANIAVPSQGAYNVA</sequence>
<dbReference type="AlphaFoldDB" id="D7BFV0"/>
<dbReference type="RefSeq" id="WP_013158210.1">
    <property type="nucleotide sequence ID" value="NC_014212.1"/>
</dbReference>
<evidence type="ECO:0000313" key="2">
    <source>
        <dbReference type="Proteomes" id="UP000001916"/>
    </source>
</evidence>
<dbReference type="EMBL" id="CP002042">
    <property type="protein sequence ID" value="ADH63653.1"/>
    <property type="molecule type" value="Genomic_DNA"/>
</dbReference>
<evidence type="ECO:0000313" key="1">
    <source>
        <dbReference type="EMBL" id="ADH63653.1"/>
    </source>
</evidence>
<proteinExistence type="predicted"/>
<keyword evidence="2" id="KW-1185">Reference proteome</keyword>
<dbReference type="Proteomes" id="UP000001916">
    <property type="component" value="Chromosome"/>
</dbReference>
<accession>D7BFV0</accession>
<organism evidence="1 2">
    <name type="scientific">Allomeiothermus silvanus (strain ATCC 700542 / DSM 9946 / NBRC 106475 / NCIMB 13440 / VI-R2)</name>
    <name type="common">Thermus silvanus</name>
    <dbReference type="NCBI Taxonomy" id="526227"/>
    <lineage>
        <taxon>Bacteria</taxon>
        <taxon>Thermotogati</taxon>
        <taxon>Deinococcota</taxon>
        <taxon>Deinococci</taxon>
        <taxon>Thermales</taxon>
        <taxon>Thermaceae</taxon>
        <taxon>Allomeiothermus</taxon>
    </lineage>
</organism>
<name>D7BFV0_ALLS1</name>